<dbReference type="KEGG" id="pect:BN1012_Phect1694"/>
<dbReference type="PANTHER" id="PTHR43384">
    <property type="entry name" value="SEPTUM SITE-DETERMINING PROTEIN MIND HOMOLOG, CHLOROPLASTIC-RELATED"/>
    <property type="match status" value="1"/>
</dbReference>
<dbReference type="SUPFAM" id="SSF52172">
    <property type="entry name" value="CheY-like"/>
    <property type="match status" value="1"/>
</dbReference>
<protein>
    <submittedName>
        <fullName evidence="5">Type II/IV secretion system ATPase TadZ/CpaE,associated with Flp pilus assembly</fullName>
    </submittedName>
</protein>
<dbReference type="GO" id="GO:0005829">
    <property type="term" value="C:cytosol"/>
    <property type="evidence" value="ECO:0007669"/>
    <property type="project" value="TreeGrafter"/>
</dbReference>
<dbReference type="Gene3D" id="3.40.50.2300">
    <property type="match status" value="1"/>
</dbReference>
<dbReference type="EMBL" id="HG966617">
    <property type="protein sequence ID" value="CDO59908.1"/>
    <property type="molecule type" value="Genomic_DNA"/>
</dbReference>
<dbReference type="RefSeq" id="WP_043948074.1">
    <property type="nucleotide sequence ID" value="NZ_HG966617.1"/>
</dbReference>
<dbReference type="STRING" id="1458461.BN1012_Phect1694"/>
<accession>X5M916</accession>
<reference evidence="5 6" key="1">
    <citation type="journal article" date="2014" name="Front. Genet.">
        <title>Genome and metabolic network of "Candidatus Phaeomarinobacter ectocarpi" Ec32, a new candidate genus of Alphaproteobacteria frequently associated with brown algae.</title>
        <authorList>
            <person name="Dittami S.M."/>
            <person name="Barbeyron T."/>
            <person name="Boyen C."/>
            <person name="Cambefort J."/>
            <person name="Collet G."/>
            <person name="Delage L."/>
            <person name="Gobet A."/>
            <person name="Groisillier A."/>
            <person name="Leblanc C."/>
            <person name="Michel G."/>
            <person name="Scornet D."/>
            <person name="Siegel A."/>
            <person name="Tapia J.E."/>
            <person name="Tonon T."/>
        </authorList>
    </citation>
    <scope>NUCLEOTIDE SEQUENCE [LARGE SCALE GENOMIC DNA]</scope>
    <source>
        <strain evidence="5 6">Ec32</strain>
    </source>
</reference>
<dbReference type="SUPFAM" id="SSF52540">
    <property type="entry name" value="P-loop containing nucleoside triphosphate hydrolases"/>
    <property type="match status" value="1"/>
</dbReference>
<dbReference type="GO" id="GO:0051782">
    <property type="term" value="P:negative regulation of cell division"/>
    <property type="evidence" value="ECO:0007669"/>
    <property type="project" value="TreeGrafter"/>
</dbReference>
<evidence type="ECO:0000259" key="4">
    <source>
        <dbReference type="Pfam" id="PF13614"/>
    </source>
</evidence>
<dbReference type="OrthoDB" id="9783172at2"/>
<dbReference type="GO" id="GO:0005524">
    <property type="term" value="F:ATP binding"/>
    <property type="evidence" value="ECO:0007669"/>
    <property type="project" value="UniProtKB-KW"/>
</dbReference>
<evidence type="ECO:0000313" key="5">
    <source>
        <dbReference type="EMBL" id="CDO59908.1"/>
    </source>
</evidence>
<dbReference type="Proteomes" id="UP000032160">
    <property type="component" value="Chromosome I"/>
</dbReference>
<keyword evidence="6" id="KW-1185">Reference proteome</keyword>
<name>X5M916_9HYPH</name>
<dbReference type="InterPro" id="IPR011006">
    <property type="entry name" value="CheY-like_superfamily"/>
</dbReference>
<proteinExistence type="predicted"/>
<organism evidence="5 6">
    <name type="scientific">Candidatus Phaeomarinibacter ectocarpi</name>
    <dbReference type="NCBI Taxonomy" id="1458461"/>
    <lineage>
        <taxon>Bacteria</taxon>
        <taxon>Pseudomonadati</taxon>
        <taxon>Pseudomonadota</taxon>
        <taxon>Alphaproteobacteria</taxon>
        <taxon>Hyphomicrobiales</taxon>
        <taxon>Parvibaculaceae</taxon>
        <taxon>Candidatus Phaeomarinibacter</taxon>
    </lineage>
</organism>
<evidence type="ECO:0000313" key="6">
    <source>
        <dbReference type="Proteomes" id="UP000032160"/>
    </source>
</evidence>
<dbReference type="Pfam" id="PF13614">
    <property type="entry name" value="AAA_31"/>
    <property type="match status" value="1"/>
</dbReference>
<dbReference type="Gene3D" id="3.40.50.300">
    <property type="entry name" value="P-loop containing nucleotide triphosphate hydrolases"/>
    <property type="match status" value="1"/>
</dbReference>
<dbReference type="GO" id="GO:0016887">
    <property type="term" value="F:ATP hydrolysis activity"/>
    <property type="evidence" value="ECO:0007669"/>
    <property type="project" value="TreeGrafter"/>
</dbReference>
<evidence type="ECO:0000256" key="1">
    <source>
        <dbReference type="ARBA" id="ARBA00022741"/>
    </source>
</evidence>
<keyword evidence="1" id="KW-0547">Nucleotide-binding</keyword>
<gene>
    <name evidence="5" type="ORF">BN1012_Phect1694</name>
</gene>
<evidence type="ECO:0000256" key="3">
    <source>
        <dbReference type="SAM" id="MobiDB-lite"/>
    </source>
</evidence>
<feature type="domain" description="AAA" evidence="4">
    <location>
        <begin position="179"/>
        <end position="343"/>
    </location>
</feature>
<dbReference type="GO" id="GO:0009898">
    <property type="term" value="C:cytoplasmic side of plasma membrane"/>
    <property type="evidence" value="ECO:0007669"/>
    <property type="project" value="TreeGrafter"/>
</dbReference>
<dbReference type="AlphaFoldDB" id="X5M916"/>
<dbReference type="InterPro" id="IPR025669">
    <property type="entry name" value="AAA_dom"/>
</dbReference>
<evidence type="ECO:0000256" key="2">
    <source>
        <dbReference type="ARBA" id="ARBA00022840"/>
    </source>
</evidence>
<dbReference type="PANTHER" id="PTHR43384:SF6">
    <property type="entry name" value="SEPTUM SITE-DETERMINING PROTEIN MIND HOMOLOG, CHLOROPLASTIC"/>
    <property type="match status" value="1"/>
</dbReference>
<dbReference type="InterPro" id="IPR050625">
    <property type="entry name" value="ParA/MinD_ATPase"/>
</dbReference>
<dbReference type="PATRIC" id="fig|1458461.3.peg.1696"/>
<dbReference type="HOGENOM" id="CLU_033160_0_0_5"/>
<feature type="region of interest" description="Disordered" evidence="3">
    <location>
        <begin position="1"/>
        <end position="34"/>
    </location>
</feature>
<keyword evidence="2" id="KW-0067">ATP-binding</keyword>
<sequence length="441" mass="47438">MSEAHQIDPQMPPFPDDQEMTAPQPVPMEPYEAPEAGDSQIIRPVPRVTIQAFCETPDVGVSLQRAAQDRRLAKAHLTVHMGGIAAAVSHYVDTPTPGLIIVESQLGGSQILGSLDKLAEVCDAGTRIVVVGHANDITLYRELIRKGVNDYLVAPLNPLQIVESISTLYADPEAPPLGRTIAFVGARGGAGSSTIAHNAGWCISEHMNEDVTVVDLDLAFGTGGLDFNQDPAQGVADALYAPERLDDVLLERLLVRCTEHLSLFAAPATLDRDYAIDEETYELVLDVVRHTVPCVILDLPHVWGPWTRKLLLEADEIVVTATPDLASLRNTKNLLDTLKTARPNDVSPHLVINQVGVAKRPEIPVKDFADALEMEPALVLPFDAALFGEAANNGQMIEEIDARSKTAQGMRHLASAVSGRQISASSKPSGSLLARLLGKKG</sequence>
<dbReference type="InterPro" id="IPR027417">
    <property type="entry name" value="P-loop_NTPase"/>
</dbReference>